<dbReference type="CDD" id="cd12797">
    <property type="entry name" value="M23_peptidase"/>
    <property type="match status" value="1"/>
</dbReference>
<name>A0A0F0KSY3_9MICO</name>
<dbReference type="PANTHER" id="PTHR21666:SF270">
    <property type="entry name" value="MUREIN HYDROLASE ACTIVATOR ENVC"/>
    <property type="match status" value="1"/>
</dbReference>
<feature type="domain" description="M23ase beta-sheet core" evidence="1">
    <location>
        <begin position="79"/>
        <end position="174"/>
    </location>
</feature>
<dbReference type="InterPro" id="IPR006311">
    <property type="entry name" value="TAT_signal"/>
</dbReference>
<dbReference type="AlphaFoldDB" id="A0A0F0KSY3"/>
<reference evidence="2 3" key="1">
    <citation type="submission" date="2015-02" db="EMBL/GenBank/DDBJ databases">
        <title>Draft genome sequences of ten Microbacterium spp. with emphasis on heavy metal contaminated environments.</title>
        <authorList>
            <person name="Corretto E."/>
        </authorList>
    </citation>
    <scope>NUCLEOTIDE SEQUENCE [LARGE SCALE GENOMIC DNA]</scope>
    <source>
        <strain evidence="2 3">DSM 12966</strain>
    </source>
</reference>
<organism evidence="2 3">
    <name type="scientific">Microbacterium foliorum</name>
    <dbReference type="NCBI Taxonomy" id="104336"/>
    <lineage>
        <taxon>Bacteria</taxon>
        <taxon>Bacillati</taxon>
        <taxon>Actinomycetota</taxon>
        <taxon>Actinomycetes</taxon>
        <taxon>Micrococcales</taxon>
        <taxon>Microbacteriaceae</taxon>
        <taxon>Microbacterium</taxon>
    </lineage>
</organism>
<dbReference type="InterPro" id="IPR050570">
    <property type="entry name" value="Cell_wall_metabolism_enzyme"/>
</dbReference>
<sequence length="339" mass="35694">MCGPADQDRSTAPTARAVSRRSVLIAAGATLGAAAVGRSLFGPTDHAAAAGTYLRPCGDVRISSSWQGHKNRNPPSGEPGTDYAVPTGTPIQAATDGVIVDRKDSTGTATGRYLALRATDGNYIRYLHLQSSAVRLGERVARGQVIAYSGASGFGSETGYGAHVHVSLWIGGTPSQLGFTNSVDFENYVVPSTPPPPDSEDPVPTHQSSAYWWNTAVPMGVWARIPIAPGSFYLAQTGVGSKETGDLTLYLRAIGVTTGLQVRVVAETLDSIGNIVSSTMQPVIEIPATTAASATAATLGHYSLPYFLSGPLRLYAELRVLNAGITVQQVDFKKNFWRS</sequence>
<dbReference type="InterPro" id="IPR011055">
    <property type="entry name" value="Dup_hybrid_motif"/>
</dbReference>
<dbReference type="Proteomes" id="UP000033572">
    <property type="component" value="Unassembled WGS sequence"/>
</dbReference>
<evidence type="ECO:0000313" key="2">
    <source>
        <dbReference type="EMBL" id="KJL22336.1"/>
    </source>
</evidence>
<dbReference type="PROSITE" id="PS51318">
    <property type="entry name" value="TAT"/>
    <property type="match status" value="1"/>
</dbReference>
<dbReference type="Pfam" id="PF01551">
    <property type="entry name" value="Peptidase_M23"/>
    <property type="match status" value="1"/>
</dbReference>
<protein>
    <submittedName>
        <fullName evidence="2">Murein DD-endopeptidase MepM</fullName>
        <ecNumber evidence="2">3.4.24.-</ecNumber>
    </submittedName>
</protein>
<dbReference type="PATRIC" id="fig|104336.4.peg.1489"/>
<evidence type="ECO:0000259" key="1">
    <source>
        <dbReference type="Pfam" id="PF01551"/>
    </source>
</evidence>
<gene>
    <name evidence="2" type="primary">mepM_2</name>
    <name evidence="2" type="ORF">RN50_01454</name>
</gene>
<dbReference type="KEGG" id="mfol:DXT68_13250"/>
<evidence type="ECO:0000313" key="3">
    <source>
        <dbReference type="Proteomes" id="UP000033572"/>
    </source>
</evidence>
<dbReference type="SUPFAM" id="SSF51261">
    <property type="entry name" value="Duplicated hybrid motif"/>
    <property type="match status" value="1"/>
</dbReference>
<dbReference type="Gene3D" id="2.70.70.10">
    <property type="entry name" value="Glucose Permease (Domain IIA)"/>
    <property type="match status" value="1"/>
</dbReference>
<dbReference type="PANTHER" id="PTHR21666">
    <property type="entry name" value="PEPTIDASE-RELATED"/>
    <property type="match status" value="1"/>
</dbReference>
<comment type="caution">
    <text evidence="2">The sequence shown here is derived from an EMBL/GenBank/DDBJ whole genome shotgun (WGS) entry which is preliminary data.</text>
</comment>
<keyword evidence="2" id="KW-0378">Hydrolase</keyword>
<dbReference type="InterPro" id="IPR016047">
    <property type="entry name" value="M23ase_b-sheet_dom"/>
</dbReference>
<proteinExistence type="predicted"/>
<keyword evidence="3" id="KW-1185">Reference proteome</keyword>
<dbReference type="EC" id="3.4.24.-" evidence="2"/>
<accession>A0A0F0KSY3</accession>
<dbReference type="GO" id="GO:0004222">
    <property type="term" value="F:metalloendopeptidase activity"/>
    <property type="evidence" value="ECO:0007669"/>
    <property type="project" value="TreeGrafter"/>
</dbReference>
<dbReference type="EMBL" id="JYIU01000039">
    <property type="protein sequence ID" value="KJL22336.1"/>
    <property type="molecule type" value="Genomic_DNA"/>
</dbReference>